<protein>
    <recommendedName>
        <fullName evidence="2">DUF6535 domain-containing protein</fullName>
    </recommendedName>
</protein>
<organism evidence="3 4">
    <name type="scientific">Favolaschia claudopus</name>
    <dbReference type="NCBI Taxonomy" id="2862362"/>
    <lineage>
        <taxon>Eukaryota</taxon>
        <taxon>Fungi</taxon>
        <taxon>Dikarya</taxon>
        <taxon>Basidiomycota</taxon>
        <taxon>Agaricomycotina</taxon>
        <taxon>Agaricomycetes</taxon>
        <taxon>Agaricomycetidae</taxon>
        <taxon>Agaricales</taxon>
        <taxon>Marasmiineae</taxon>
        <taxon>Mycenaceae</taxon>
        <taxon>Favolaschia</taxon>
    </lineage>
</organism>
<sequence length="650" mass="72740">MYDDRCRAETSNENRDDEAGAKIWSVYISEADKYDKALVESWKNDMDGMLIFAGLFSGILSAFLIESYQSLTPDSDDRMVALLGQISTQLSGMAAGTTIEIPPPDPFVVPTSSLVCNLLWFISLGLSLSSALIATLVQQWARDFTYKADMRSSPVIRARIFAYLYYGLKRFNMHAVVDLIPLLLHGSLVLFFVGLVAFLVPVNSSAMNTSIVLLSVLLFVYATLTVFPLLHCDSPYKTPLSAGLWCSVQYLRTFYPGHNVSRSPSKSMIKAMNNAAVRPSPSRDKRDYRALCWTVQSLSDDVELEPFLDGIPDALYSWSSRGRRTAYDKQIQALVCDPKVQLVKRVESFLRDCESDLLKAEAGAQGRHITVLKALWAIAATFPTTALLMIEPSAQLDWGLVRQSALREEINHFQISARAALYCNVIRSLSREIHAHLRVLASLADRADRMSPTHRAPRPAFTGRPVEHEVEAFTLHRINNGMNSSTAFNEFLSNCDMAHSALQCMYHALTRIQHTVYVDFLIIAAVQASPPYQFRATRSLFEAIPPRKLPTSVSSRWAISPAMSVSEEAKRYSEAFDVIVNKLTTTTKHADEILGTLLFSWACDSLRDGDVSHAPRRLAEYFEKHPYRTESALLSERNNLYLCCGLTAQL</sequence>
<evidence type="ECO:0000313" key="3">
    <source>
        <dbReference type="EMBL" id="KAK6980792.1"/>
    </source>
</evidence>
<evidence type="ECO:0000256" key="1">
    <source>
        <dbReference type="SAM" id="Phobius"/>
    </source>
</evidence>
<reference evidence="3 4" key="1">
    <citation type="journal article" date="2024" name="J Genomics">
        <title>Draft genome sequencing and assembly of Favolaschia claudopus CIRM-BRFM 2984 isolated from oak limbs.</title>
        <authorList>
            <person name="Navarro D."/>
            <person name="Drula E."/>
            <person name="Chaduli D."/>
            <person name="Cazenave R."/>
            <person name="Ahrendt S."/>
            <person name="Wang J."/>
            <person name="Lipzen A."/>
            <person name="Daum C."/>
            <person name="Barry K."/>
            <person name="Grigoriev I.V."/>
            <person name="Favel A."/>
            <person name="Rosso M.N."/>
            <person name="Martin F."/>
        </authorList>
    </citation>
    <scope>NUCLEOTIDE SEQUENCE [LARGE SCALE GENOMIC DNA]</scope>
    <source>
        <strain evidence="3 4">CIRM-BRFM 2984</strain>
    </source>
</reference>
<gene>
    <name evidence="3" type="ORF">R3P38DRAFT_2579751</name>
</gene>
<name>A0AAV9ZFA4_9AGAR</name>
<feature type="transmembrane region" description="Helical" evidence="1">
    <location>
        <begin position="48"/>
        <end position="68"/>
    </location>
</feature>
<keyword evidence="1" id="KW-0472">Membrane</keyword>
<dbReference type="InterPro" id="IPR045338">
    <property type="entry name" value="DUF6535"/>
</dbReference>
<dbReference type="Proteomes" id="UP001362999">
    <property type="component" value="Unassembled WGS sequence"/>
</dbReference>
<keyword evidence="1" id="KW-1133">Transmembrane helix</keyword>
<feature type="transmembrane region" description="Helical" evidence="1">
    <location>
        <begin position="119"/>
        <end position="141"/>
    </location>
</feature>
<evidence type="ECO:0000313" key="4">
    <source>
        <dbReference type="Proteomes" id="UP001362999"/>
    </source>
</evidence>
<dbReference type="EMBL" id="JAWWNJ010000157">
    <property type="protein sequence ID" value="KAK6980792.1"/>
    <property type="molecule type" value="Genomic_DNA"/>
</dbReference>
<keyword evidence="1" id="KW-0812">Transmembrane</keyword>
<comment type="caution">
    <text evidence="3">The sequence shown here is derived from an EMBL/GenBank/DDBJ whole genome shotgun (WGS) entry which is preliminary data.</text>
</comment>
<accession>A0AAV9ZFA4</accession>
<feature type="non-terminal residue" evidence="3">
    <location>
        <position position="650"/>
    </location>
</feature>
<dbReference type="AlphaFoldDB" id="A0AAV9ZFA4"/>
<evidence type="ECO:0000259" key="2">
    <source>
        <dbReference type="Pfam" id="PF20153"/>
    </source>
</evidence>
<dbReference type="Pfam" id="PF20153">
    <property type="entry name" value="DUF6535"/>
    <property type="match status" value="1"/>
</dbReference>
<feature type="transmembrane region" description="Helical" evidence="1">
    <location>
        <begin position="211"/>
        <end position="230"/>
    </location>
</feature>
<feature type="transmembrane region" description="Helical" evidence="1">
    <location>
        <begin position="179"/>
        <end position="199"/>
    </location>
</feature>
<keyword evidence="4" id="KW-1185">Reference proteome</keyword>
<feature type="domain" description="DUF6535" evidence="2">
    <location>
        <begin position="24"/>
        <end position="200"/>
    </location>
</feature>
<proteinExistence type="predicted"/>